<evidence type="ECO:0000313" key="14">
    <source>
        <dbReference type="EMBL" id="RYC01086.1"/>
    </source>
</evidence>
<dbReference type="GO" id="GO:0019563">
    <property type="term" value="P:glycerol catabolic process"/>
    <property type="evidence" value="ECO:0007669"/>
    <property type="project" value="TreeGrafter"/>
</dbReference>
<dbReference type="RefSeq" id="WP_129455386.1">
    <property type="nucleotide sequence ID" value="NZ_JACXYX010000006.1"/>
</dbReference>
<reference evidence="14 15" key="1">
    <citation type="submission" date="2019-01" db="EMBL/GenBank/DDBJ databases">
        <title>Novel species of Nocardioides.</title>
        <authorList>
            <person name="Liu Q."/>
            <person name="Xin Y.-H."/>
        </authorList>
    </citation>
    <scope>NUCLEOTIDE SEQUENCE [LARGE SCALE GENOMIC DNA]</scope>
    <source>
        <strain evidence="14 15">CGMCC 4.6875</strain>
    </source>
</reference>
<evidence type="ECO:0000256" key="7">
    <source>
        <dbReference type="ARBA" id="ARBA00022798"/>
    </source>
</evidence>
<dbReference type="NCBIfam" id="NF000756">
    <property type="entry name" value="PRK00047.1"/>
    <property type="match status" value="1"/>
</dbReference>
<dbReference type="InterPro" id="IPR005999">
    <property type="entry name" value="Glycerol_kin"/>
</dbReference>
<dbReference type="InterPro" id="IPR018485">
    <property type="entry name" value="FGGY_C"/>
</dbReference>
<dbReference type="Pfam" id="PF00370">
    <property type="entry name" value="FGGY_N"/>
    <property type="match status" value="1"/>
</dbReference>
<proteinExistence type="inferred from homology"/>
<dbReference type="EC" id="2.7.1.30" evidence="3"/>
<dbReference type="InterPro" id="IPR018484">
    <property type="entry name" value="FGGY_N"/>
</dbReference>
<dbReference type="PANTHER" id="PTHR10196">
    <property type="entry name" value="SUGAR KINASE"/>
    <property type="match status" value="1"/>
</dbReference>
<keyword evidence="6 14" id="KW-0418">Kinase</keyword>
<dbReference type="Pfam" id="PF02782">
    <property type="entry name" value="FGGY_C"/>
    <property type="match status" value="1"/>
</dbReference>
<evidence type="ECO:0000256" key="1">
    <source>
        <dbReference type="ARBA" id="ARBA00005190"/>
    </source>
</evidence>
<evidence type="ECO:0000256" key="10">
    <source>
        <dbReference type="ARBA" id="ARBA00052101"/>
    </source>
</evidence>
<feature type="domain" description="Carbohydrate kinase FGGY N-terminal" evidence="12">
    <location>
        <begin position="7"/>
        <end position="248"/>
    </location>
</feature>
<comment type="similarity">
    <text evidence="2">Belongs to the FGGY kinase family.</text>
</comment>
<dbReference type="GO" id="GO:0005524">
    <property type="term" value="F:ATP binding"/>
    <property type="evidence" value="ECO:0007669"/>
    <property type="project" value="UniProtKB-KW"/>
</dbReference>
<evidence type="ECO:0000256" key="2">
    <source>
        <dbReference type="ARBA" id="ARBA00009156"/>
    </source>
</evidence>
<feature type="domain" description="Carbohydrate kinase FGGY C-terminal" evidence="13">
    <location>
        <begin position="258"/>
        <end position="447"/>
    </location>
</feature>
<evidence type="ECO:0000313" key="15">
    <source>
        <dbReference type="Proteomes" id="UP000293291"/>
    </source>
</evidence>
<evidence type="ECO:0000256" key="8">
    <source>
        <dbReference type="ARBA" id="ARBA00022840"/>
    </source>
</evidence>
<comment type="function">
    <text evidence="11">Key enzyme in the regulation of glycerol uptake and metabolism. Catalyzes the phosphorylation of glycerol to yield sn-glycerol 3-phosphate.</text>
</comment>
<evidence type="ECO:0000256" key="6">
    <source>
        <dbReference type="ARBA" id="ARBA00022777"/>
    </source>
</evidence>
<dbReference type="PANTHER" id="PTHR10196:SF69">
    <property type="entry name" value="GLYCEROL KINASE"/>
    <property type="match status" value="1"/>
</dbReference>
<evidence type="ECO:0000256" key="5">
    <source>
        <dbReference type="ARBA" id="ARBA00022741"/>
    </source>
</evidence>
<organism evidence="14 15">
    <name type="scientific">Nocardioides ganghwensis</name>
    <dbReference type="NCBI Taxonomy" id="252230"/>
    <lineage>
        <taxon>Bacteria</taxon>
        <taxon>Bacillati</taxon>
        <taxon>Actinomycetota</taxon>
        <taxon>Actinomycetes</taxon>
        <taxon>Propionibacteriales</taxon>
        <taxon>Nocardioidaceae</taxon>
        <taxon>Nocardioides</taxon>
    </lineage>
</organism>
<dbReference type="GO" id="GO:0006072">
    <property type="term" value="P:glycerol-3-phosphate metabolic process"/>
    <property type="evidence" value="ECO:0007669"/>
    <property type="project" value="InterPro"/>
</dbReference>
<dbReference type="FunFam" id="3.30.420.40:FF:000007">
    <property type="entry name" value="Glycerol kinase"/>
    <property type="match status" value="1"/>
</dbReference>
<keyword evidence="4 14" id="KW-0808">Transferase</keyword>
<name>A0A4V1RMD9_9ACTN</name>
<comment type="catalytic activity">
    <reaction evidence="10">
        <text>glycerol + ATP = sn-glycerol 3-phosphate + ADP + H(+)</text>
        <dbReference type="Rhea" id="RHEA:21644"/>
        <dbReference type="ChEBI" id="CHEBI:15378"/>
        <dbReference type="ChEBI" id="CHEBI:17754"/>
        <dbReference type="ChEBI" id="CHEBI:30616"/>
        <dbReference type="ChEBI" id="CHEBI:57597"/>
        <dbReference type="ChEBI" id="CHEBI:456216"/>
        <dbReference type="EC" id="2.7.1.30"/>
    </reaction>
</comment>
<dbReference type="OrthoDB" id="9805576at2"/>
<dbReference type="PIRSF" id="PIRSF000538">
    <property type="entry name" value="GlpK"/>
    <property type="match status" value="1"/>
</dbReference>
<evidence type="ECO:0000256" key="9">
    <source>
        <dbReference type="ARBA" id="ARBA00043149"/>
    </source>
</evidence>
<keyword evidence="7" id="KW-0319">Glycerol metabolism</keyword>
<comment type="caution">
    <text evidence="14">The sequence shown here is derived from an EMBL/GenBank/DDBJ whole genome shotgun (WGS) entry which is preliminary data.</text>
</comment>
<dbReference type="Proteomes" id="UP000293291">
    <property type="component" value="Unassembled WGS sequence"/>
</dbReference>
<dbReference type="InterPro" id="IPR043129">
    <property type="entry name" value="ATPase_NBD"/>
</dbReference>
<comment type="pathway">
    <text evidence="1">Polyol metabolism; glycerol degradation via glycerol kinase pathway; sn-glycerol 3-phosphate from glycerol: step 1/1.</text>
</comment>
<dbReference type="AlphaFoldDB" id="A0A4V1RMD9"/>
<dbReference type="NCBIfam" id="TIGR01311">
    <property type="entry name" value="glycerol_kin"/>
    <property type="match status" value="1"/>
</dbReference>
<accession>A0A4V1RMD9</accession>
<evidence type="ECO:0000256" key="4">
    <source>
        <dbReference type="ARBA" id="ARBA00022679"/>
    </source>
</evidence>
<dbReference type="InterPro" id="IPR000577">
    <property type="entry name" value="Carb_kinase_FGGY"/>
</dbReference>
<dbReference type="FunFam" id="3.30.420.40:FF:000008">
    <property type="entry name" value="Glycerol kinase"/>
    <property type="match status" value="1"/>
</dbReference>
<evidence type="ECO:0000256" key="3">
    <source>
        <dbReference type="ARBA" id="ARBA00012099"/>
    </source>
</evidence>
<keyword evidence="8" id="KW-0067">ATP-binding</keyword>
<gene>
    <name evidence="14" type="primary">glpK</name>
    <name evidence="14" type="ORF">EUA07_11880</name>
</gene>
<dbReference type="SUPFAM" id="SSF53067">
    <property type="entry name" value="Actin-like ATPase domain"/>
    <property type="match status" value="2"/>
</dbReference>
<evidence type="ECO:0000256" key="11">
    <source>
        <dbReference type="ARBA" id="ARBA00054633"/>
    </source>
</evidence>
<dbReference type="GO" id="GO:0005829">
    <property type="term" value="C:cytosol"/>
    <property type="evidence" value="ECO:0007669"/>
    <property type="project" value="TreeGrafter"/>
</dbReference>
<dbReference type="GO" id="GO:0004370">
    <property type="term" value="F:glycerol kinase activity"/>
    <property type="evidence" value="ECO:0007669"/>
    <property type="project" value="UniProtKB-EC"/>
</dbReference>
<protein>
    <recommendedName>
        <fullName evidence="3">glycerol kinase</fullName>
        <ecNumber evidence="3">2.7.1.30</ecNumber>
    </recommendedName>
    <alternativeName>
        <fullName evidence="9">ATP:glycerol 3-phosphotransferase</fullName>
    </alternativeName>
</protein>
<keyword evidence="15" id="KW-1185">Reference proteome</keyword>
<dbReference type="EMBL" id="SDWU01000012">
    <property type="protein sequence ID" value="RYC01086.1"/>
    <property type="molecule type" value="Genomic_DNA"/>
</dbReference>
<evidence type="ECO:0000259" key="13">
    <source>
        <dbReference type="Pfam" id="PF02782"/>
    </source>
</evidence>
<dbReference type="CDD" id="cd07769">
    <property type="entry name" value="ASKHA_NBD_FGGY_GK"/>
    <property type="match status" value="1"/>
</dbReference>
<keyword evidence="5" id="KW-0547">Nucleotide-binding</keyword>
<dbReference type="Gene3D" id="3.30.420.40">
    <property type="match status" value="2"/>
</dbReference>
<evidence type="ECO:0000259" key="12">
    <source>
        <dbReference type="Pfam" id="PF00370"/>
    </source>
</evidence>
<sequence length="502" mass="54229">MTVPRLVAAIDQGTGSTRCLLFDESAQLVSMAQRQHAQHHPRPGWSEHDATEIWANVRRVVPEALADAGATPADVVALGIANQRESCLVWDRATGQPLSPVITWEDTRASVVVDRIVADGHHDDVLRATGIPPSTYFAASRLRWLLDTVPDLEERCLRGEVAFGTMESWLIWNLAGVHVTDVTNASRTNLMNIEDLDWDPHMLAVFGIPERVLPEIRTTAETYGKCSDVLPGVPITAAMGDQQAALFGQTCFEVGQSKCTFGTGAFLLVNTGVVPQRSQAGLLSTVAYVLPGEKPVFALEGSVAVTGSLVQWCRDSLGLVATAPGIETLAASVDDNGGCYVVPAFSGLYAPRWDPAARGVIVGLTSFVNRGHLARGVLEAAAWQTADVVAAIQGVVDQPLPSLRVDGGMTTNHLLMQTVADVLDLRIERPLYSETVSVGAAYAAGLSAGVWPDLDTLSRLWRRACSWEPAMDHETRERERARWASAVERAQGWMDISDTVRP</sequence>